<evidence type="ECO:0000259" key="10">
    <source>
        <dbReference type="Pfam" id="PF13206"/>
    </source>
</evidence>
<evidence type="ECO:0000256" key="1">
    <source>
        <dbReference type="ARBA" id="ARBA00002523"/>
    </source>
</evidence>
<proteinExistence type="predicted"/>
<dbReference type="GO" id="GO:0098552">
    <property type="term" value="C:side of membrane"/>
    <property type="evidence" value="ECO:0007669"/>
    <property type="project" value="UniProtKB-KW"/>
</dbReference>
<dbReference type="GO" id="GO:0005886">
    <property type="term" value="C:plasma membrane"/>
    <property type="evidence" value="ECO:0007669"/>
    <property type="project" value="UniProtKB-SubCell"/>
</dbReference>
<evidence type="ECO:0000256" key="2">
    <source>
        <dbReference type="ARBA" id="ARBA00004609"/>
    </source>
</evidence>
<dbReference type="GeneID" id="92381505"/>
<keyword evidence="8" id="KW-0449">Lipoprotein</keyword>
<dbReference type="InterPro" id="IPR025932">
    <property type="entry name" value="Trypano_VSG_B_N_dom"/>
</dbReference>
<evidence type="ECO:0000256" key="7">
    <source>
        <dbReference type="ARBA" id="ARBA00023180"/>
    </source>
</evidence>
<keyword evidence="4" id="KW-0336">GPI-anchor</keyword>
<name>A0A1G4HY55_TRYEQ</name>
<keyword evidence="3" id="KW-1003">Cell membrane</keyword>
<comment type="caution">
    <text evidence="11">The sequence shown here is derived from an EMBL/GenBank/DDBJ whole genome shotgun (WGS) entry which is preliminary data.</text>
</comment>
<dbReference type="VEuPathDB" id="TriTrypDB:TEOVI_000757100"/>
<reference evidence="11" key="1">
    <citation type="submission" date="2016-09" db="EMBL/GenBank/DDBJ databases">
        <authorList>
            <person name="Hebert L."/>
            <person name="Moumen B."/>
        </authorList>
    </citation>
    <scope>NUCLEOTIDE SEQUENCE [LARGE SCALE GENOMIC DNA]</scope>
    <source>
        <strain evidence="11">OVI</strain>
    </source>
</reference>
<dbReference type="EMBL" id="CZPT02000008">
    <property type="protein sequence ID" value="SCU64208.1"/>
    <property type="molecule type" value="Genomic_DNA"/>
</dbReference>
<evidence type="ECO:0000313" key="11">
    <source>
        <dbReference type="EMBL" id="SCU64208.1"/>
    </source>
</evidence>
<gene>
    <name evidence="11" type="ORF">TEOVI_000757100</name>
</gene>
<keyword evidence="9" id="KW-0175">Coiled coil</keyword>
<comment type="function">
    <text evidence="1">VSG forms a coat on the surface of the parasite. The trypanosome evades the immune response of the host by expressing a series of antigenically distinct VSGs from an estimated 1000 VSG genes.</text>
</comment>
<keyword evidence="5" id="KW-0732">Signal</keyword>
<dbReference type="Pfam" id="PF13206">
    <property type="entry name" value="VSG_B"/>
    <property type="match status" value="1"/>
</dbReference>
<keyword evidence="12" id="KW-1185">Reference proteome</keyword>
<evidence type="ECO:0000256" key="6">
    <source>
        <dbReference type="ARBA" id="ARBA00023136"/>
    </source>
</evidence>
<protein>
    <submittedName>
        <fullName evidence="11">Trypanosomal VSG domain containing protein, putative</fullName>
    </submittedName>
</protein>
<keyword evidence="7" id="KW-0325">Glycoprotein</keyword>
<evidence type="ECO:0000313" key="12">
    <source>
        <dbReference type="Proteomes" id="UP000195570"/>
    </source>
</evidence>
<organism evidence="11 12">
    <name type="scientific">Trypanosoma equiperdum</name>
    <dbReference type="NCBI Taxonomy" id="5694"/>
    <lineage>
        <taxon>Eukaryota</taxon>
        <taxon>Discoba</taxon>
        <taxon>Euglenozoa</taxon>
        <taxon>Kinetoplastea</taxon>
        <taxon>Metakinetoplastina</taxon>
        <taxon>Trypanosomatida</taxon>
        <taxon>Trypanosomatidae</taxon>
        <taxon>Trypanosoma</taxon>
    </lineage>
</organism>
<feature type="coiled-coil region" evidence="9">
    <location>
        <begin position="70"/>
        <end position="97"/>
    </location>
</feature>
<feature type="domain" description="Trypanosome variant surface glycoprotein B-type N-terminal" evidence="10">
    <location>
        <begin position="2"/>
        <end position="217"/>
    </location>
</feature>
<evidence type="ECO:0000256" key="5">
    <source>
        <dbReference type="ARBA" id="ARBA00022729"/>
    </source>
</evidence>
<dbReference type="AlphaFoldDB" id="A0A1G4HY55"/>
<evidence type="ECO:0000256" key="9">
    <source>
        <dbReference type="SAM" id="Coils"/>
    </source>
</evidence>
<sequence length="218" mass="24189">MIKLNLSLADATWLRQFKKQAEPLQWQDTLPDSHKNDADFVTLWADWLKAAKELNPEPKATEERSKWELNDLAKNKLDSARQEVSQLTRKAKRLTDRWTLLENSKKLKTATDALKRLTLAVYGDENNSDGTIEKAKVFKGGPGGSRDATCRGNLASNKATSIAGALLCLCAKGNTATEVEKPCAAFPAASTAWQANGDNSNYVFQNLMKTCPKPRQQH</sequence>
<accession>A0A1G4HY55</accession>
<dbReference type="RefSeq" id="XP_067075999.1">
    <property type="nucleotide sequence ID" value="XM_067219898.1"/>
</dbReference>
<comment type="subcellular location">
    <subcellularLocation>
        <location evidence="2">Cell membrane</location>
        <topology evidence="2">Lipid-anchor</topology>
        <topology evidence="2">GPI-anchor</topology>
    </subcellularLocation>
</comment>
<evidence type="ECO:0000256" key="8">
    <source>
        <dbReference type="ARBA" id="ARBA00023288"/>
    </source>
</evidence>
<keyword evidence="6" id="KW-0472">Membrane</keyword>
<evidence type="ECO:0000256" key="4">
    <source>
        <dbReference type="ARBA" id="ARBA00022622"/>
    </source>
</evidence>
<evidence type="ECO:0000256" key="3">
    <source>
        <dbReference type="ARBA" id="ARBA00022475"/>
    </source>
</evidence>
<dbReference type="Proteomes" id="UP000195570">
    <property type="component" value="Unassembled WGS sequence"/>
</dbReference>